<dbReference type="Gene3D" id="2.30.42.10">
    <property type="match status" value="1"/>
</dbReference>
<dbReference type="InterPro" id="IPR036034">
    <property type="entry name" value="PDZ_sf"/>
</dbReference>
<dbReference type="Pfam" id="PF13180">
    <property type="entry name" value="PDZ_2"/>
    <property type="match status" value="1"/>
</dbReference>
<feature type="region of interest" description="Disordered" evidence="1">
    <location>
        <begin position="468"/>
        <end position="501"/>
    </location>
</feature>
<name>A0A381PA99_9ZZZZ</name>
<evidence type="ECO:0000313" key="3">
    <source>
        <dbReference type="EMBL" id="SUZ63158.1"/>
    </source>
</evidence>
<dbReference type="InterPro" id="IPR046450">
    <property type="entry name" value="PA_dom_sf"/>
</dbReference>
<dbReference type="EMBL" id="UINC01000909">
    <property type="protein sequence ID" value="SUZ63158.1"/>
    <property type="molecule type" value="Genomic_DNA"/>
</dbReference>
<dbReference type="InterPro" id="IPR001478">
    <property type="entry name" value="PDZ"/>
</dbReference>
<proteinExistence type="predicted"/>
<evidence type="ECO:0000259" key="2">
    <source>
        <dbReference type="PROSITE" id="PS50106"/>
    </source>
</evidence>
<dbReference type="Gene3D" id="3.50.30.30">
    <property type="match status" value="1"/>
</dbReference>
<organism evidence="3">
    <name type="scientific">marine metagenome</name>
    <dbReference type="NCBI Taxonomy" id="408172"/>
    <lineage>
        <taxon>unclassified sequences</taxon>
        <taxon>metagenomes</taxon>
        <taxon>ecological metagenomes</taxon>
    </lineage>
</organism>
<gene>
    <name evidence="3" type="ORF">METZ01_LOCUS16012</name>
</gene>
<protein>
    <recommendedName>
        <fullName evidence="2">PDZ domain-containing protein</fullName>
    </recommendedName>
</protein>
<accession>A0A381PA99</accession>
<dbReference type="SUPFAM" id="SSF50156">
    <property type="entry name" value="PDZ domain-like"/>
    <property type="match status" value="1"/>
</dbReference>
<dbReference type="Gene3D" id="3.40.630.10">
    <property type="entry name" value="Zn peptidases"/>
    <property type="match status" value="1"/>
</dbReference>
<feature type="compositionally biased region" description="Low complexity" evidence="1">
    <location>
        <begin position="475"/>
        <end position="500"/>
    </location>
</feature>
<dbReference type="AlphaFoldDB" id="A0A381PA99"/>
<dbReference type="PANTHER" id="PTHR12147">
    <property type="entry name" value="METALLOPEPTIDASE M28 FAMILY MEMBER"/>
    <property type="match status" value="1"/>
</dbReference>
<dbReference type="PROSITE" id="PS50106">
    <property type="entry name" value="PDZ"/>
    <property type="match status" value="1"/>
</dbReference>
<dbReference type="SUPFAM" id="SSF53187">
    <property type="entry name" value="Zn-dependent exopeptidases"/>
    <property type="match status" value="1"/>
</dbReference>
<feature type="domain" description="PDZ" evidence="2">
    <location>
        <begin position="488"/>
        <end position="568"/>
    </location>
</feature>
<dbReference type="InterPro" id="IPR045175">
    <property type="entry name" value="M28_fam"/>
</dbReference>
<evidence type="ECO:0000256" key="1">
    <source>
        <dbReference type="SAM" id="MobiDB-lite"/>
    </source>
</evidence>
<feature type="region of interest" description="Disordered" evidence="1">
    <location>
        <begin position="508"/>
        <end position="527"/>
    </location>
</feature>
<dbReference type="PANTHER" id="PTHR12147:SF26">
    <property type="entry name" value="PEPTIDASE M28 DOMAIN-CONTAINING PROTEIN"/>
    <property type="match status" value="1"/>
</dbReference>
<dbReference type="GO" id="GO:0006508">
    <property type="term" value="P:proteolysis"/>
    <property type="evidence" value="ECO:0007669"/>
    <property type="project" value="InterPro"/>
</dbReference>
<sequence length="581" mass="62050">MSYLIIQLNTVFIYLLLLVVPVHAQQTVCPAPQPGLDAITHIRFLADDRLEGREVGTAGARCAAEYLAAQFNYIGLEPAGEADTFFQPFPIRKGTTLGTDNTLEVAGQRYNLESEWMPLGFSATQRLEAPLVYGGSGLLRANGNEDPYAHLDLNGKIVVVEWGDPDAPHGESMRADPHFKAIFAESHDAAGIIVLLPEGWGPQRPDNEIRAVLGIPALIVHPGLANSMRVAANNQSVARLHTEVHATTAEARNVVALIPGTHPTLRDEIVIVGAHYDHLGFGGEGSLAPDSREVHNGADDNASGSAALIEIARTIIAGEPLDRSTLFIAFTGEEKGLWGSGHFVRDPTVDLSKSVGMLNLDMVGRMDGDALTIFGFGTAQEWDQVVDEANVTLDQPLDLSKAPDGYGPSDHSSFYGEGIPVLHLFSGTHEDYHRPSDDWQLINSSGVTRVVALTADIVKQLADGGSNSVTLTPIQQPAPSQNSSPSSSSSSGYGSAYLGSIPDMTPHDHGLRLTGVREGSPADQGGLRAGDVVVEFDGTAIGDIYAYTYALQAKEPGDEVVIVVERGAERVSLRVVLGQRR</sequence>
<dbReference type="SMART" id="SM00228">
    <property type="entry name" value="PDZ"/>
    <property type="match status" value="1"/>
</dbReference>
<dbReference type="SUPFAM" id="SSF52025">
    <property type="entry name" value="PA domain"/>
    <property type="match status" value="1"/>
</dbReference>
<dbReference type="GO" id="GO:0008235">
    <property type="term" value="F:metalloexopeptidase activity"/>
    <property type="evidence" value="ECO:0007669"/>
    <property type="project" value="InterPro"/>
</dbReference>
<dbReference type="Pfam" id="PF04389">
    <property type="entry name" value="Peptidase_M28"/>
    <property type="match status" value="1"/>
</dbReference>
<dbReference type="InterPro" id="IPR007484">
    <property type="entry name" value="Peptidase_M28"/>
</dbReference>
<reference evidence="3" key="1">
    <citation type="submission" date="2018-05" db="EMBL/GenBank/DDBJ databases">
        <authorList>
            <person name="Lanie J.A."/>
            <person name="Ng W.-L."/>
            <person name="Kazmierczak K.M."/>
            <person name="Andrzejewski T.M."/>
            <person name="Davidsen T.M."/>
            <person name="Wayne K.J."/>
            <person name="Tettelin H."/>
            <person name="Glass J.I."/>
            <person name="Rusch D."/>
            <person name="Podicherti R."/>
            <person name="Tsui H.-C.T."/>
            <person name="Winkler M.E."/>
        </authorList>
    </citation>
    <scope>NUCLEOTIDE SEQUENCE</scope>
</reference>